<keyword evidence="2" id="KW-1185">Reference proteome</keyword>
<dbReference type="EMBL" id="JBBPBM010000008">
    <property type="protein sequence ID" value="KAK8571579.1"/>
    <property type="molecule type" value="Genomic_DNA"/>
</dbReference>
<gene>
    <name evidence="1" type="ORF">V6N12_027661</name>
</gene>
<name>A0ABR2F3J7_9ROSI</name>
<reference evidence="1 2" key="1">
    <citation type="journal article" date="2024" name="G3 (Bethesda)">
        <title>Genome assembly of Hibiscus sabdariffa L. provides insights into metabolisms of medicinal natural products.</title>
        <authorList>
            <person name="Kim T."/>
        </authorList>
    </citation>
    <scope>NUCLEOTIDE SEQUENCE [LARGE SCALE GENOMIC DNA]</scope>
    <source>
        <strain evidence="1">TK-2024</strain>
        <tissue evidence="1">Old leaves</tissue>
    </source>
</reference>
<sequence>MRRRLNRCLNLNGKKRPTVKQVAMELERIRSSDEANAIEESGDEDSDIDITIEASSTVSYPTSSSITCNVIGIGSDLSVGSESAQLKPCSIM</sequence>
<evidence type="ECO:0000313" key="1">
    <source>
        <dbReference type="EMBL" id="KAK8571579.1"/>
    </source>
</evidence>
<protein>
    <submittedName>
        <fullName evidence="1">Uncharacterized protein</fullName>
    </submittedName>
</protein>
<evidence type="ECO:0000313" key="2">
    <source>
        <dbReference type="Proteomes" id="UP001472677"/>
    </source>
</evidence>
<organism evidence="1 2">
    <name type="scientific">Hibiscus sabdariffa</name>
    <name type="common">roselle</name>
    <dbReference type="NCBI Taxonomy" id="183260"/>
    <lineage>
        <taxon>Eukaryota</taxon>
        <taxon>Viridiplantae</taxon>
        <taxon>Streptophyta</taxon>
        <taxon>Embryophyta</taxon>
        <taxon>Tracheophyta</taxon>
        <taxon>Spermatophyta</taxon>
        <taxon>Magnoliopsida</taxon>
        <taxon>eudicotyledons</taxon>
        <taxon>Gunneridae</taxon>
        <taxon>Pentapetalae</taxon>
        <taxon>rosids</taxon>
        <taxon>malvids</taxon>
        <taxon>Malvales</taxon>
        <taxon>Malvaceae</taxon>
        <taxon>Malvoideae</taxon>
        <taxon>Hibiscus</taxon>
    </lineage>
</organism>
<dbReference type="Proteomes" id="UP001472677">
    <property type="component" value="Unassembled WGS sequence"/>
</dbReference>
<accession>A0ABR2F3J7</accession>
<proteinExistence type="predicted"/>
<comment type="caution">
    <text evidence="1">The sequence shown here is derived from an EMBL/GenBank/DDBJ whole genome shotgun (WGS) entry which is preliminary data.</text>
</comment>